<keyword evidence="10" id="KW-1185">Reference proteome</keyword>
<dbReference type="FunFam" id="3.40.50.300:FF:000016">
    <property type="entry name" value="Oligopeptide ABC transporter ATP-binding component"/>
    <property type="match status" value="1"/>
</dbReference>
<dbReference type="SUPFAM" id="SSF52540">
    <property type="entry name" value="P-loop containing nucleoside triphosphate hydrolases"/>
    <property type="match status" value="1"/>
</dbReference>
<evidence type="ECO:0000256" key="6">
    <source>
        <dbReference type="ARBA" id="ARBA00022840"/>
    </source>
</evidence>
<organism evidence="9 10">
    <name type="scientific">Azospirillum cavernae</name>
    <dbReference type="NCBI Taxonomy" id="2320860"/>
    <lineage>
        <taxon>Bacteria</taxon>
        <taxon>Pseudomonadati</taxon>
        <taxon>Pseudomonadota</taxon>
        <taxon>Alphaproteobacteria</taxon>
        <taxon>Rhodospirillales</taxon>
        <taxon>Azospirillaceae</taxon>
        <taxon>Azospirillum</taxon>
    </lineage>
</organism>
<dbReference type="SMART" id="SM00382">
    <property type="entry name" value="AAA"/>
    <property type="match status" value="1"/>
</dbReference>
<proteinExistence type="inferred from homology"/>
<evidence type="ECO:0000313" key="10">
    <source>
        <dbReference type="Proteomes" id="UP000283458"/>
    </source>
</evidence>
<sequence>MTRPTQDADPLIAIRDLSVSFATSAGPAEVLRNVTLDLGRGRIVGLVGESGSGKSTLASAITRLLPANLSRLDGGILYEGRDLLAEPEAAVAALRGSRFAMIFQDPMGALNPVFRVGTQLVDLQRAKAPKASRRDRMARAVAMLTRVGIPDAARRIRDYPHQFSGGMRQRIMIAAALLCEPDLLIADEPTTALDPTIEGQIVALIDELRHGFQGTILLISHSLGLVSHLCDDVAVLYAGALVERGPAAAVLGAPRHPYTRALLACEIGADVVRRATLATIPGDAPDPTRLPPGCVFAPRCSQAIDSCRDAVPELRPVDGDGGHAAACLLV</sequence>
<keyword evidence="7" id="KW-0472">Membrane</keyword>
<dbReference type="InterPro" id="IPR003593">
    <property type="entry name" value="AAA+_ATPase"/>
</dbReference>
<dbReference type="PANTHER" id="PTHR43297">
    <property type="entry name" value="OLIGOPEPTIDE TRANSPORT ATP-BINDING PROTEIN APPD"/>
    <property type="match status" value="1"/>
</dbReference>
<feature type="domain" description="ABC transporter" evidence="8">
    <location>
        <begin position="14"/>
        <end position="263"/>
    </location>
</feature>
<name>A0A418VM91_9PROT</name>
<keyword evidence="4" id="KW-1003">Cell membrane</keyword>
<dbReference type="GO" id="GO:0055085">
    <property type="term" value="P:transmembrane transport"/>
    <property type="evidence" value="ECO:0007669"/>
    <property type="project" value="UniProtKB-ARBA"/>
</dbReference>
<reference evidence="9 10" key="1">
    <citation type="submission" date="2018-09" db="EMBL/GenBank/DDBJ databases">
        <authorList>
            <person name="Zhu H."/>
        </authorList>
    </citation>
    <scope>NUCLEOTIDE SEQUENCE [LARGE SCALE GENOMIC DNA]</scope>
    <source>
        <strain evidence="9 10">K2W22B-5</strain>
    </source>
</reference>
<keyword evidence="6 9" id="KW-0067">ATP-binding</keyword>
<evidence type="ECO:0000259" key="8">
    <source>
        <dbReference type="PROSITE" id="PS50893"/>
    </source>
</evidence>
<dbReference type="GO" id="GO:0005886">
    <property type="term" value="C:plasma membrane"/>
    <property type="evidence" value="ECO:0007669"/>
    <property type="project" value="UniProtKB-SubCell"/>
</dbReference>
<evidence type="ECO:0000256" key="1">
    <source>
        <dbReference type="ARBA" id="ARBA00004417"/>
    </source>
</evidence>
<keyword evidence="5" id="KW-0547">Nucleotide-binding</keyword>
<dbReference type="InterPro" id="IPR003439">
    <property type="entry name" value="ABC_transporter-like_ATP-bd"/>
</dbReference>
<evidence type="ECO:0000256" key="3">
    <source>
        <dbReference type="ARBA" id="ARBA00022448"/>
    </source>
</evidence>
<evidence type="ECO:0000256" key="4">
    <source>
        <dbReference type="ARBA" id="ARBA00022475"/>
    </source>
</evidence>
<evidence type="ECO:0000256" key="5">
    <source>
        <dbReference type="ARBA" id="ARBA00022741"/>
    </source>
</evidence>
<dbReference type="Proteomes" id="UP000283458">
    <property type="component" value="Unassembled WGS sequence"/>
</dbReference>
<evidence type="ECO:0000256" key="7">
    <source>
        <dbReference type="ARBA" id="ARBA00023136"/>
    </source>
</evidence>
<dbReference type="PROSITE" id="PS50893">
    <property type="entry name" value="ABC_TRANSPORTER_2"/>
    <property type="match status" value="1"/>
</dbReference>
<comment type="similarity">
    <text evidence="2">Belongs to the ABC transporter superfamily.</text>
</comment>
<dbReference type="OrthoDB" id="37801at2"/>
<evidence type="ECO:0000313" key="9">
    <source>
        <dbReference type="EMBL" id="RJF77306.1"/>
    </source>
</evidence>
<dbReference type="CDD" id="cd03257">
    <property type="entry name" value="ABC_NikE_OppD_transporters"/>
    <property type="match status" value="1"/>
</dbReference>
<dbReference type="RefSeq" id="WP_119833746.1">
    <property type="nucleotide sequence ID" value="NZ_QYUL01000005.1"/>
</dbReference>
<comment type="subcellular location">
    <subcellularLocation>
        <location evidence="1">Cell inner membrane</location>
        <topology evidence="1">Peripheral membrane protein</topology>
    </subcellularLocation>
</comment>
<evidence type="ECO:0000256" key="2">
    <source>
        <dbReference type="ARBA" id="ARBA00005417"/>
    </source>
</evidence>
<dbReference type="PROSITE" id="PS00211">
    <property type="entry name" value="ABC_TRANSPORTER_1"/>
    <property type="match status" value="1"/>
</dbReference>
<dbReference type="GO" id="GO:0016887">
    <property type="term" value="F:ATP hydrolysis activity"/>
    <property type="evidence" value="ECO:0007669"/>
    <property type="project" value="InterPro"/>
</dbReference>
<dbReference type="InterPro" id="IPR013563">
    <property type="entry name" value="Oligopep_ABC_C"/>
</dbReference>
<gene>
    <name evidence="9" type="ORF">D3877_26210</name>
</gene>
<dbReference type="GO" id="GO:0005524">
    <property type="term" value="F:ATP binding"/>
    <property type="evidence" value="ECO:0007669"/>
    <property type="project" value="UniProtKB-KW"/>
</dbReference>
<protein>
    <submittedName>
        <fullName evidence="9">ABC transporter ATP-binding protein</fullName>
    </submittedName>
</protein>
<dbReference type="PANTHER" id="PTHR43297:SF2">
    <property type="entry name" value="DIPEPTIDE TRANSPORT ATP-BINDING PROTEIN DPPD"/>
    <property type="match status" value="1"/>
</dbReference>
<dbReference type="InterPro" id="IPR017871">
    <property type="entry name" value="ABC_transporter-like_CS"/>
</dbReference>
<dbReference type="InterPro" id="IPR027417">
    <property type="entry name" value="P-loop_NTPase"/>
</dbReference>
<dbReference type="InterPro" id="IPR050388">
    <property type="entry name" value="ABC_Ni/Peptide_Import"/>
</dbReference>
<dbReference type="AlphaFoldDB" id="A0A418VM91"/>
<dbReference type="Gene3D" id="3.40.50.300">
    <property type="entry name" value="P-loop containing nucleotide triphosphate hydrolases"/>
    <property type="match status" value="1"/>
</dbReference>
<dbReference type="Pfam" id="PF08352">
    <property type="entry name" value="oligo_HPY"/>
    <property type="match status" value="1"/>
</dbReference>
<dbReference type="NCBIfam" id="TIGR01727">
    <property type="entry name" value="oligo_HPY"/>
    <property type="match status" value="1"/>
</dbReference>
<comment type="caution">
    <text evidence="9">The sequence shown here is derived from an EMBL/GenBank/DDBJ whole genome shotgun (WGS) entry which is preliminary data.</text>
</comment>
<keyword evidence="3" id="KW-0813">Transport</keyword>
<dbReference type="EMBL" id="QYUL01000005">
    <property type="protein sequence ID" value="RJF77306.1"/>
    <property type="molecule type" value="Genomic_DNA"/>
</dbReference>
<accession>A0A418VM91</accession>
<dbReference type="GO" id="GO:0015833">
    <property type="term" value="P:peptide transport"/>
    <property type="evidence" value="ECO:0007669"/>
    <property type="project" value="InterPro"/>
</dbReference>
<dbReference type="Pfam" id="PF00005">
    <property type="entry name" value="ABC_tran"/>
    <property type="match status" value="1"/>
</dbReference>